<evidence type="ECO:0000313" key="1">
    <source>
        <dbReference type="EMBL" id="GIY49050.1"/>
    </source>
</evidence>
<evidence type="ECO:0000313" key="2">
    <source>
        <dbReference type="Proteomes" id="UP001054945"/>
    </source>
</evidence>
<accession>A0AAV4TRS3</accession>
<protein>
    <submittedName>
        <fullName evidence="1">Uncharacterized protein</fullName>
    </submittedName>
</protein>
<proteinExistence type="predicted"/>
<organism evidence="1 2">
    <name type="scientific">Caerostris extrusa</name>
    <name type="common">Bark spider</name>
    <name type="synonym">Caerostris bankana</name>
    <dbReference type="NCBI Taxonomy" id="172846"/>
    <lineage>
        <taxon>Eukaryota</taxon>
        <taxon>Metazoa</taxon>
        <taxon>Ecdysozoa</taxon>
        <taxon>Arthropoda</taxon>
        <taxon>Chelicerata</taxon>
        <taxon>Arachnida</taxon>
        <taxon>Araneae</taxon>
        <taxon>Araneomorphae</taxon>
        <taxon>Entelegynae</taxon>
        <taxon>Araneoidea</taxon>
        <taxon>Araneidae</taxon>
        <taxon>Caerostris</taxon>
    </lineage>
</organism>
<sequence>MAVRWWGPFILQAGVIRDKGNGLPISKVVKRRKPSKTGKGLCSCFEEFGFLFFSFPPREKLVPFGMEYHLLRMRF</sequence>
<reference evidence="1 2" key="1">
    <citation type="submission" date="2021-06" db="EMBL/GenBank/DDBJ databases">
        <title>Caerostris extrusa draft genome.</title>
        <authorList>
            <person name="Kono N."/>
            <person name="Arakawa K."/>
        </authorList>
    </citation>
    <scope>NUCLEOTIDE SEQUENCE [LARGE SCALE GENOMIC DNA]</scope>
</reference>
<name>A0AAV4TRS3_CAEEX</name>
<keyword evidence="2" id="KW-1185">Reference proteome</keyword>
<comment type="caution">
    <text evidence="1">The sequence shown here is derived from an EMBL/GenBank/DDBJ whole genome shotgun (WGS) entry which is preliminary data.</text>
</comment>
<dbReference type="Proteomes" id="UP001054945">
    <property type="component" value="Unassembled WGS sequence"/>
</dbReference>
<dbReference type="AlphaFoldDB" id="A0AAV4TRS3"/>
<dbReference type="EMBL" id="BPLR01011791">
    <property type="protein sequence ID" value="GIY49050.1"/>
    <property type="molecule type" value="Genomic_DNA"/>
</dbReference>
<gene>
    <name evidence="1" type="ORF">CEXT_186181</name>
</gene>